<keyword evidence="1" id="KW-0238">DNA-binding</keyword>
<dbReference type="AlphaFoldDB" id="A0A6J7C0A8"/>
<dbReference type="PANTHER" id="PTHR30055">
    <property type="entry name" value="HTH-TYPE TRANSCRIPTIONAL REGULATOR RUTR"/>
    <property type="match status" value="1"/>
</dbReference>
<dbReference type="InterPro" id="IPR050109">
    <property type="entry name" value="HTH-type_TetR-like_transc_reg"/>
</dbReference>
<dbReference type="Gene3D" id="1.10.357.10">
    <property type="entry name" value="Tetracycline Repressor, domain 2"/>
    <property type="match status" value="1"/>
</dbReference>
<evidence type="ECO:0000313" key="6">
    <source>
        <dbReference type="EMBL" id="CAB4851527.1"/>
    </source>
</evidence>
<name>A0A6J7C0A8_9ZZZZ</name>
<organism evidence="6">
    <name type="scientific">freshwater metagenome</name>
    <dbReference type="NCBI Taxonomy" id="449393"/>
    <lineage>
        <taxon>unclassified sequences</taxon>
        <taxon>metagenomes</taxon>
        <taxon>ecological metagenomes</taxon>
    </lineage>
</organism>
<protein>
    <submittedName>
        <fullName evidence="6">Unannotated protein</fullName>
    </submittedName>
</protein>
<evidence type="ECO:0000313" key="7">
    <source>
        <dbReference type="EMBL" id="CAB4909362.1"/>
    </source>
</evidence>
<evidence type="ECO:0000313" key="3">
    <source>
        <dbReference type="EMBL" id="CAB4362503.1"/>
    </source>
</evidence>
<dbReference type="InterPro" id="IPR009057">
    <property type="entry name" value="Homeodomain-like_sf"/>
</dbReference>
<dbReference type="EMBL" id="CAFBIY010000084">
    <property type="protein sequence ID" value="CAB4851527.1"/>
    <property type="molecule type" value="Genomic_DNA"/>
</dbReference>
<feature type="domain" description="HTH tetR-type" evidence="2">
    <location>
        <begin position="21"/>
        <end position="81"/>
    </location>
</feature>
<reference evidence="6" key="1">
    <citation type="submission" date="2020-05" db="EMBL/GenBank/DDBJ databases">
        <authorList>
            <person name="Chiriac C."/>
            <person name="Salcher M."/>
            <person name="Ghai R."/>
            <person name="Kavagutti S V."/>
        </authorList>
    </citation>
    <scope>NUCLEOTIDE SEQUENCE</scope>
</reference>
<dbReference type="SUPFAM" id="SSF46689">
    <property type="entry name" value="Homeodomain-like"/>
    <property type="match status" value="1"/>
</dbReference>
<dbReference type="Pfam" id="PF00440">
    <property type="entry name" value="TetR_N"/>
    <property type="match status" value="1"/>
</dbReference>
<dbReference type="PANTHER" id="PTHR30055:SF220">
    <property type="entry name" value="TETR-FAMILY REGULATORY PROTEIN"/>
    <property type="match status" value="1"/>
</dbReference>
<dbReference type="EMBL" id="CAESGF010000002">
    <property type="protein sequence ID" value="CAB4362503.1"/>
    <property type="molecule type" value="Genomic_DNA"/>
</dbReference>
<dbReference type="EMBL" id="CAEZYF010000002">
    <property type="protein sequence ID" value="CAB4704949.1"/>
    <property type="molecule type" value="Genomic_DNA"/>
</dbReference>
<dbReference type="EMBL" id="CAFBOL010000105">
    <property type="protein sequence ID" value="CAB5010095.1"/>
    <property type="molecule type" value="Genomic_DNA"/>
</dbReference>
<dbReference type="GO" id="GO:0000976">
    <property type="term" value="F:transcription cis-regulatory region binding"/>
    <property type="evidence" value="ECO:0007669"/>
    <property type="project" value="TreeGrafter"/>
</dbReference>
<proteinExistence type="predicted"/>
<dbReference type="EMBL" id="CAFAAV010000284">
    <property type="protein sequence ID" value="CAB4835058.1"/>
    <property type="molecule type" value="Genomic_DNA"/>
</dbReference>
<sequence>MTLTAHASYVERRARPRVPQPETKGLIISAAIQMMHDLPVNAVTYREIAARAGVNQSYVARYFGSQQEMLIAVTEELSQRAKRHWANPDPRAIINDPEVRIRLMVMQYLLAMGVPPERFADQTREQVAALDEHFVHRLGYNERAVRAFRAKMGMLLMLTHGGMARANGVDDATVNDVVTLFVDELEHGTASVERLGW</sequence>
<evidence type="ECO:0000259" key="2">
    <source>
        <dbReference type="PROSITE" id="PS50977"/>
    </source>
</evidence>
<dbReference type="GO" id="GO:0003700">
    <property type="term" value="F:DNA-binding transcription factor activity"/>
    <property type="evidence" value="ECO:0007669"/>
    <property type="project" value="TreeGrafter"/>
</dbReference>
<evidence type="ECO:0000256" key="1">
    <source>
        <dbReference type="ARBA" id="ARBA00023125"/>
    </source>
</evidence>
<accession>A0A6J7C0A8</accession>
<evidence type="ECO:0000313" key="4">
    <source>
        <dbReference type="EMBL" id="CAB4704949.1"/>
    </source>
</evidence>
<dbReference type="EMBL" id="CAFBMT010000001">
    <property type="protein sequence ID" value="CAB4909362.1"/>
    <property type="molecule type" value="Genomic_DNA"/>
</dbReference>
<dbReference type="PROSITE" id="PS50977">
    <property type="entry name" value="HTH_TETR_2"/>
    <property type="match status" value="1"/>
</dbReference>
<evidence type="ECO:0000313" key="8">
    <source>
        <dbReference type="EMBL" id="CAB5010095.1"/>
    </source>
</evidence>
<evidence type="ECO:0000313" key="5">
    <source>
        <dbReference type="EMBL" id="CAB4835058.1"/>
    </source>
</evidence>
<dbReference type="InterPro" id="IPR001647">
    <property type="entry name" value="HTH_TetR"/>
</dbReference>
<gene>
    <name evidence="4" type="ORF">UFOPK2656_00282</name>
    <name evidence="5" type="ORF">UFOPK3099_02652</name>
    <name evidence="6" type="ORF">UFOPK3267_01577</name>
    <name evidence="7" type="ORF">UFOPK3651_00050</name>
    <name evidence="8" type="ORF">UFOPK3931_02761</name>
    <name evidence="3" type="ORF">UFOPK4189_00279</name>
</gene>